<proteinExistence type="inferred from homology"/>
<evidence type="ECO:0000256" key="11">
    <source>
        <dbReference type="ARBA" id="ARBA00043671"/>
    </source>
</evidence>
<evidence type="ECO:0000313" key="15">
    <source>
        <dbReference type="Proteomes" id="UP001500547"/>
    </source>
</evidence>
<comment type="catalytic activity">
    <reaction evidence="10">
        <text>1D-myo-inositol 1,2,5,6-tetrakisphosphate + H2O = 1D-myo-inositol 1,2,6-trisphosphate + phosphate</text>
        <dbReference type="Rhea" id="RHEA:77119"/>
        <dbReference type="ChEBI" id="CHEBI:15377"/>
        <dbReference type="ChEBI" id="CHEBI:43474"/>
        <dbReference type="ChEBI" id="CHEBI:195535"/>
        <dbReference type="ChEBI" id="CHEBI:195537"/>
        <dbReference type="EC" id="3.1.3.62"/>
    </reaction>
    <physiologicalReaction direction="left-to-right" evidence="10">
        <dbReference type="Rhea" id="RHEA:77120"/>
    </physiologicalReaction>
</comment>
<reference evidence="15" key="1">
    <citation type="journal article" date="2019" name="Int. J. Syst. Evol. Microbiol.">
        <title>The Global Catalogue of Microorganisms (GCM) 10K type strain sequencing project: providing services to taxonomists for standard genome sequencing and annotation.</title>
        <authorList>
            <consortium name="The Broad Institute Genomics Platform"/>
            <consortium name="The Broad Institute Genome Sequencing Center for Infectious Disease"/>
            <person name="Wu L."/>
            <person name="Ma J."/>
        </authorList>
    </citation>
    <scope>NUCLEOTIDE SEQUENCE [LARGE SCALE GENOMIC DNA]</scope>
    <source>
        <strain evidence="15">JCM 18715</strain>
    </source>
</reference>
<comment type="catalytic activity">
    <reaction evidence="11">
        <text>1D-myo-inositol 1,2,4,5,6-pentakisphosphate + H2O = 1D-myo-inositol 1,2,5,6-tetrakisphosphate + phosphate</text>
        <dbReference type="Rhea" id="RHEA:77115"/>
        <dbReference type="ChEBI" id="CHEBI:15377"/>
        <dbReference type="ChEBI" id="CHEBI:43474"/>
        <dbReference type="ChEBI" id="CHEBI:57798"/>
        <dbReference type="ChEBI" id="CHEBI:195535"/>
        <dbReference type="EC" id="3.1.3.62"/>
    </reaction>
    <physiologicalReaction direction="left-to-right" evidence="11">
        <dbReference type="Rhea" id="RHEA:77116"/>
    </physiologicalReaction>
</comment>
<keyword evidence="14" id="KW-0449">Lipoprotein</keyword>
<keyword evidence="6" id="KW-0732">Signal</keyword>
<evidence type="ECO:0000256" key="6">
    <source>
        <dbReference type="ARBA" id="ARBA00022729"/>
    </source>
</evidence>
<dbReference type="PANTHER" id="PTHR20963">
    <property type="entry name" value="MULTIPLE INOSITOL POLYPHOSPHATE PHOSPHATASE-RELATED"/>
    <property type="match status" value="1"/>
</dbReference>
<dbReference type="PANTHER" id="PTHR20963:SF8">
    <property type="entry name" value="MULTIPLE INOSITOL POLYPHOSPHATE PHOSPHATASE 1"/>
    <property type="match status" value="1"/>
</dbReference>
<keyword evidence="7" id="KW-0378">Hydrolase</keyword>
<evidence type="ECO:0000256" key="8">
    <source>
        <dbReference type="ARBA" id="ARBA00023136"/>
    </source>
</evidence>
<evidence type="ECO:0000256" key="13">
    <source>
        <dbReference type="ARBA" id="ARBA00043832"/>
    </source>
</evidence>
<name>A0ABP9QGN2_9RHOO</name>
<accession>A0ABP9QGN2</accession>
<organism evidence="14 15">
    <name type="scientific">Viridibacterium curvum</name>
    <dbReference type="NCBI Taxonomy" id="1101404"/>
    <lineage>
        <taxon>Bacteria</taxon>
        <taxon>Pseudomonadati</taxon>
        <taxon>Pseudomonadota</taxon>
        <taxon>Betaproteobacteria</taxon>
        <taxon>Rhodocyclales</taxon>
        <taxon>Rhodocyclaceae</taxon>
        <taxon>Viridibacterium</taxon>
    </lineage>
</organism>
<dbReference type="EC" id="3.1.3.80" evidence="3"/>
<evidence type="ECO:0000313" key="14">
    <source>
        <dbReference type="EMBL" id="GAA5161647.1"/>
    </source>
</evidence>
<keyword evidence="8" id="KW-0472">Membrane</keyword>
<evidence type="ECO:0000256" key="9">
    <source>
        <dbReference type="ARBA" id="ARBA00031642"/>
    </source>
</evidence>
<dbReference type="Gene3D" id="3.40.50.1240">
    <property type="entry name" value="Phosphoglycerate mutase-like"/>
    <property type="match status" value="1"/>
</dbReference>
<comment type="caution">
    <text evidence="14">The sequence shown here is derived from an EMBL/GenBank/DDBJ whole genome shotgun (WGS) entry which is preliminary data.</text>
</comment>
<dbReference type="EMBL" id="BAABLD010000005">
    <property type="protein sequence ID" value="GAA5161647.1"/>
    <property type="molecule type" value="Genomic_DNA"/>
</dbReference>
<protein>
    <recommendedName>
        <fullName evidence="5">Multiple inositol polyphosphate phosphatase 1</fullName>
        <ecNumber evidence="4">3.1.3.62</ecNumber>
        <ecNumber evidence="3">3.1.3.80</ecNumber>
    </recommendedName>
    <alternativeName>
        <fullName evidence="9">2,3-bisphosphoglycerate 3-phosphatase</fullName>
    </alternativeName>
</protein>
<dbReference type="InterPro" id="IPR029033">
    <property type="entry name" value="His_PPase_superfam"/>
</dbReference>
<keyword evidence="15" id="KW-1185">Reference proteome</keyword>
<evidence type="ECO:0000256" key="3">
    <source>
        <dbReference type="ARBA" id="ARBA00012976"/>
    </source>
</evidence>
<evidence type="ECO:0000256" key="12">
    <source>
        <dbReference type="ARBA" id="ARBA00043691"/>
    </source>
</evidence>
<comment type="similarity">
    <text evidence="2">Belongs to the histidine acid phosphatase family. MINPP1 subfamily.</text>
</comment>
<dbReference type="Pfam" id="PF00328">
    <property type="entry name" value="His_Phos_2"/>
    <property type="match status" value="1"/>
</dbReference>
<dbReference type="SUPFAM" id="SSF53254">
    <property type="entry name" value="Phosphoglycerate mutase-like"/>
    <property type="match status" value="1"/>
</dbReference>
<evidence type="ECO:0000256" key="2">
    <source>
        <dbReference type="ARBA" id="ARBA00008422"/>
    </source>
</evidence>
<evidence type="ECO:0000256" key="5">
    <source>
        <dbReference type="ARBA" id="ARBA00018097"/>
    </source>
</evidence>
<evidence type="ECO:0000256" key="4">
    <source>
        <dbReference type="ARBA" id="ARBA00013040"/>
    </source>
</evidence>
<evidence type="ECO:0000256" key="10">
    <source>
        <dbReference type="ARBA" id="ARBA00043668"/>
    </source>
</evidence>
<dbReference type="InterPro" id="IPR000560">
    <property type="entry name" value="His_Pase_clade-2"/>
</dbReference>
<gene>
    <name evidence="14" type="ORF">GCM10025770_11180</name>
</gene>
<dbReference type="EC" id="3.1.3.62" evidence="4"/>
<comment type="catalytic activity">
    <reaction evidence="12">
        <text>1D-myo-inositol hexakisphosphate + H2O = 1D-myo-inositol 1,2,4,5,6-pentakisphosphate + phosphate</text>
        <dbReference type="Rhea" id="RHEA:16989"/>
        <dbReference type="ChEBI" id="CHEBI:15377"/>
        <dbReference type="ChEBI" id="CHEBI:43474"/>
        <dbReference type="ChEBI" id="CHEBI:57798"/>
        <dbReference type="ChEBI" id="CHEBI:58130"/>
        <dbReference type="EC" id="3.1.3.62"/>
    </reaction>
    <physiologicalReaction direction="left-to-right" evidence="12">
        <dbReference type="Rhea" id="RHEA:16990"/>
    </physiologicalReaction>
</comment>
<comment type="catalytic activity">
    <reaction evidence="13">
        <text>(2R)-2,3-bisphosphoglycerate + H2O = (2R)-2-phosphoglycerate + phosphate</text>
        <dbReference type="Rhea" id="RHEA:27381"/>
        <dbReference type="ChEBI" id="CHEBI:15377"/>
        <dbReference type="ChEBI" id="CHEBI:43474"/>
        <dbReference type="ChEBI" id="CHEBI:58248"/>
        <dbReference type="ChEBI" id="CHEBI:58289"/>
        <dbReference type="EC" id="3.1.3.80"/>
    </reaction>
    <physiologicalReaction direction="left-to-right" evidence="13">
        <dbReference type="Rhea" id="RHEA:27382"/>
    </physiologicalReaction>
</comment>
<comment type="subcellular location">
    <subcellularLocation>
        <location evidence="1">Membrane</location>
    </subcellularLocation>
</comment>
<evidence type="ECO:0000256" key="1">
    <source>
        <dbReference type="ARBA" id="ARBA00004370"/>
    </source>
</evidence>
<evidence type="ECO:0000256" key="7">
    <source>
        <dbReference type="ARBA" id="ARBA00022801"/>
    </source>
</evidence>
<sequence length="435" mass="47292">MKYDDAVLNMWTKAKADGALTALGEKLGPDVEKIMKANFLMGYGVSGISTPGYGNLTQVGINEHKQLAARLLTRLPDLFNNLGTRQIQIMNSGQDRAVDSSQFFAGSLASNKPAISALVTTPVIDRFQLYFHKLKASTDPVSDTSSINYATLMASIDYQAFAAATDSTGYGTEVATKIAAVRATAAIKTAARAVLERLFSTDFLDKIDAGTYSFSNNSTRSYTSADGLFTNTLTGDGKTKIKSSVDAAALIYELYIIAPGLVNETGVDFSVYMPLEQAPQFAYLQDIDDFYNKGPSASEYGTLTYKMAGSLLKDFFSEVDNIAAGTTDRAARLRFTHAEVMIPFAAIVGLPGASTPLPKAQTFSYDNSDWRGETVSPMATNVQWDVFRNTSGTLLVRMLFNEKEADFKAACDSARYTTGSRYYDFAKLKACYYPS</sequence>
<dbReference type="Proteomes" id="UP001500547">
    <property type="component" value="Unassembled WGS sequence"/>
</dbReference>